<comment type="function">
    <text evidence="1">May be required for disulfide bond formation in some proteins.</text>
</comment>
<dbReference type="InterPro" id="IPR012336">
    <property type="entry name" value="Thioredoxin-like_fold"/>
</dbReference>
<keyword evidence="2" id="KW-0732">Signal</keyword>
<accession>A0ABY4X5A1</accession>
<dbReference type="PROSITE" id="PS51352">
    <property type="entry name" value="THIOREDOXIN_2"/>
    <property type="match status" value="1"/>
</dbReference>
<dbReference type="PROSITE" id="PS51257">
    <property type="entry name" value="PROKAR_LIPOPROTEIN"/>
    <property type="match status" value="1"/>
</dbReference>
<evidence type="ECO:0000256" key="2">
    <source>
        <dbReference type="SAM" id="SignalP"/>
    </source>
</evidence>
<organism evidence="4 5">
    <name type="scientific">Sphingomonas morindae</name>
    <dbReference type="NCBI Taxonomy" id="1541170"/>
    <lineage>
        <taxon>Bacteria</taxon>
        <taxon>Pseudomonadati</taxon>
        <taxon>Pseudomonadota</taxon>
        <taxon>Alphaproteobacteria</taxon>
        <taxon>Sphingomonadales</taxon>
        <taxon>Sphingomonadaceae</taxon>
        <taxon>Sphingomonas</taxon>
    </lineage>
</organism>
<evidence type="ECO:0000256" key="1">
    <source>
        <dbReference type="ARBA" id="ARBA00003565"/>
    </source>
</evidence>
<dbReference type="RefSeq" id="WP_252165855.1">
    <property type="nucleotide sequence ID" value="NZ_CP084930.1"/>
</dbReference>
<feature type="domain" description="Thioredoxin" evidence="3">
    <location>
        <begin position="31"/>
        <end position="250"/>
    </location>
</feature>
<dbReference type="Gene3D" id="1.10.40.110">
    <property type="match status" value="1"/>
</dbReference>
<sequence length="250" mass="25789">MRTGLALAAACLALAACDRASPPPAGNEAGAAPAATASAASPPATAAASGWVDHVEMTPDGGWRMGDPKAKARLVEYGSFTCPHCAAFAAEAMPEIKQLVASGRLSFEFRPYARDVFDLTAALVARCAGASGAFPVSEEIFSTQQTWIGNAQSMTPADQKKIDALPPSEQLRAVARGTGLNAYVGKAGVAPATLDRCLTDPAAVQAIVAVHETANKRYNLQGTPLFLLNDAVIGSADWAALKPRVEAAAR</sequence>
<evidence type="ECO:0000313" key="4">
    <source>
        <dbReference type="EMBL" id="USI72046.1"/>
    </source>
</evidence>
<evidence type="ECO:0000313" key="5">
    <source>
        <dbReference type="Proteomes" id="UP001056937"/>
    </source>
</evidence>
<dbReference type="Pfam" id="PF13462">
    <property type="entry name" value="Thioredoxin_4"/>
    <property type="match status" value="1"/>
</dbReference>
<dbReference type="CDD" id="cd02972">
    <property type="entry name" value="DsbA_family"/>
    <property type="match status" value="1"/>
</dbReference>
<evidence type="ECO:0000259" key="3">
    <source>
        <dbReference type="PROSITE" id="PS51352"/>
    </source>
</evidence>
<name>A0ABY4X5A1_9SPHN</name>
<keyword evidence="5" id="KW-1185">Reference proteome</keyword>
<dbReference type="SUPFAM" id="SSF52833">
    <property type="entry name" value="Thioredoxin-like"/>
    <property type="match status" value="1"/>
</dbReference>
<protein>
    <submittedName>
        <fullName evidence="4">DsbA family protein</fullName>
    </submittedName>
</protein>
<dbReference type="Gene3D" id="3.40.30.10">
    <property type="entry name" value="Glutaredoxin"/>
    <property type="match status" value="1"/>
</dbReference>
<dbReference type="Proteomes" id="UP001056937">
    <property type="component" value="Chromosome 1"/>
</dbReference>
<dbReference type="EMBL" id="CP084930">
    <property type="protein sequence ID" value="USI72046.1"/>
    <property type="molecule type" value="Genomic_DNA"/>
</dbReference>
<dbReference type="InterPro" id="IPR036249">
    <property type="entry name" value="Thioredoxin-like_sf"/>
</dbReference>
<gene>
    <name evidence="4" type="ORF">LHA26_12105</name>
</gene>
<reference evidence="4" key="1">
    <citation type="journal article" date="2022" name="Toxins">
        <title>Genomic Analysis of Sphingopyxis sp. USTB-05 for Biodegrading Cyanobacterial Hepatotoxins.</title>
        <authorList>
            <person name="Liu C."/>
            <person name="Xu Q."/>
            <person name="Zhao Z."/>
            <person name="Zhang H."/>
            <person name="Liu X."/>
            <person name="Yin C."/>
            <person name="Liu Y."/>
            <person name="Yan H."/>
        </authorList>
    </citation>
    <scope>NUCLEOTIDE SEQUENCE</scope>
    <source>
        <strain evidence="4">NBD5</strain>
    </source>
</reference>
<dbReference type="InterPro" id="IPR013766">
    <property type="entry name" value="Thioredoxin_domain"/>
</dbReference>
<proteinExistence type="predicted"/>
<feature type="signal peptide" evidence="2">
    <location>
        <begin position="1"/>
        <end position="20"/>
    </location>
</feature>
<feature type="chain" id="PRO_5046604137" evidence="2">
    <location>
        <begin position="21"/>
        <end position="250"/>
    </location>
</feature>